<name>A0A8H7S2C7_9FUNG</name>
<dbReference type="EMBL" id="JAEPRB010000148">
    <property type="protein sequence ID" value="KAG2220216.1"/>
    <property type="molecule type" value="Genomic_DNA"/>
</dbReference>
<protein>
    <recommendedName>
        <fullName evidence="4">Cyclin N-terminal domain-containing protein</fullName>
    </recommendedName>
</protein>
<dbReference type="GO" id="GO:0000307">
    <property type="term" value="C:cyclin-dependent protein kinase holoenzyme complex"/>
    <property type="evidence" value="ECO:0007669"/>
    <property type="project" value="TreeGrafter"/>
</dbReference>
<dbReference type="Gene3D" id="1.10.472.10">
    <property type="entry name" value="Cyclin-like"/>
    <property type="match status" value="1"/>
</dbReference>
<evidence type="ECO:0000313" key="2">
    <source>
        <dbReference type="EMBL" id="KAG2220216.1"/>
    </source>
</evidence>
<sequence length="230" mass="26022">MSSTITTTMPTKHSTTAATTAVPNRRKNNTTTIYQEKDIFLLQDNPNHHQFSSSPPTGILITDPTTKLQSKTIANKGLPTVLTDFMTVTMCDLLPKRNRPSQRKVPGLLYFIQKVTTESRVSCHVAIVALIYIERCKQALPRNATGDDDTAHRIFIAALLVADKFLQGTTWTSSKNRLTNRCMAKISSIYTLEQVNQLECSFLNLIKHQCWINDVDVQNYLLRHRQDLCL</sequence>
<dbReference type="CDD" id="cd20557">
    <property type="entry name" value="CYCLIN_ScPCL1-like"/>
    <property type="match status" value="1"/>
</dbReference>
<dbReference type="GO" id="GO:0005634">
    <property type="term" value="C:nucleus"/>
    <property type="evidence" value="ECO:0007669"/>
    <property type="project" value="TreeGrafter"/>
</dbReference>
<dbReference type="GO" id="GO:0019901">
    <property type="term" value="F:protein kinase binding"/>
    <property type="evidence" value="ECO:0007669"/>
    <property type="project" value="InterPro"/>
</dbReference>
<feature type="region of interest" description="Disordered" evidence="1">
    <location>
        <begin position="1"/>
        <end position="21"/>
    </location>
</feature>
<gene>
    <name evidence="2" type="ORF">INT45_002808</name>
</gene>
<reference evidence="2 3" key="1">
    <citation type="submission" date="2020-12" db="EMBL/GenBank/DDBJ databases">
        <title>Metabolic potential, ecology and presence of endohyphal bacteria is reflected in genomic diversity of Mucoromycotina.</title>
        <authorList>
            <person name="Muszewska A."/>
            <person name="Okrasinska A."/>
            <person name="Steczkiewicz K."/>
            <person name="Drgas O."/>
            <person name="Orlowska M."/>
            <person name="Perlinska-Lenart U."/>
            <person name="Aleksandrzak-Piekarczyk T."/>
            <person name="Szatraj K."/>
            <person name="Zielenkiewicz U."/>
            <person name="Pilsyk S."/>
            <person name="Malc E."/>
            <person name="Mieczkowski P."/>
            <person name="Kruszewska J.S."/>
            <person name="Biernat P."/>
            <person name="Pawlowska J."/>
        </authorList>
    </citation>
    <scope>NUCLEOTIDE SEQUENCE [LARGE SCALE GENOMIC DNA]</scope>
    <source>
        <strain evidence="2 3">CBS 142.35</strain>
    </source>
</reference>
<accession>A0A8H7S2C7</accession>
<comment type="caution">
    <text evidence="2">The sequence shown here is derived from an EMBL/GenBank/DDBJ whole genome shotgun (WGS) entry which is preliminary data.</text>
</comment>
<organism evidence="2 3">
    <name type="scientific">Circinella minor</name>
    <dbReference type="NCBI Taxonomy" id="1195481"/>
    <lineage>
        <taxon>Eukaryota</taxon>
        <taxon>Fungi</taxon>
        <taxon>Fungi incertae sedis</taxon>
        <taxon>Mucoromycota</taxon>
        <taxon>Mucoromycotina</taxon>
        <taxon>Mucoromycetes</taxon>
        <taxon>Mucorales</taxon>
        <taxon>Lichtheimiaceae</taxon>
        <taxon>Circinella</taxon>
    </lineage>
</organism>
<dbReference type="InterPro" id="IPR013922">
    <property type="entry name" value="Cyclin_PHO80-like"/>
</dbReference>
<dbReference type="OrthoDB" id="10250320at2759"/>
<dbReference type="Proteomes" id="UP000646827">
    <property type="component" value="Unassembled WGS sequence"/>
</dbReference>
<evidence type="ECO:0000313" key="3">
    <source>
        <dbReference type="Proteomes" id="UP000646827"/>
    </source>
</evidence>
<evidence type="ECO:0000256" key="1">
    <source>
        <dbReference type="SAM" id="MobiDB-lite"/>
    </source>
</evidence>
<keyword evidence="3" id="KW-1185">Reference proteome</keyword>
<evidence type="ECO:0008006" key="4">
    <source>
        <dbReference type="Google" id="ProtNLM"/>
    </source>
</evidence>
<dbReference type="PANTHER" id="PTHR15615:SF27">
    <property type="entry name" value="PHO85 CYCLIN CLG1"/>
    <property type="match status" value="1"/>
</dbReference>
<proteinExistence type="predicted"/>
<dbReference type="AlphaFoldDB" id="A0A8H7S2C7"/>
<dbReference type="InterPro" id="IPR036915">
    <property type="entry name" value="Cyclin-like_sf"/>
</dbReference>
<dbReference type="PANTHER" id="PTHR15615">
    <property type="match status" value="1"/>
</dbReference>
<dbReference type="Pfam" id="PF08613">
    <property type="entry name" value="Cyclin"/>
    <property type="match status" value="1"/>
</dbReference>
<dbReference type="GO" id="GO:0016538">
    <property type="term" value="F:cyclin-dependent protein serine/threonine kinase regulator activity"/>
    <property type="evidence" value="ECO:0007669"/>
    <property type="project" value="TreeGrafter"/>
</dbReference>
<dbReference type="SUPFAM" id="SSF47954">
    <property type="entry name" value="Cyclin-like"/>
    <property type="match status" value="1"/>
</dbReference>